<evidence type="ECO:0000313" key="8">
    <source>
        <dbReference type="Proteomes" id="UP000074108"/>
    </source>
</evidence>
<gene>
    <name evidence="7" type="ORF">Q75_09425</name>
</gene>
<comment type="cofactor">
    <cofactor evidence="1">
        <name>adenosylcob(III)alamin</name>
        <dbReference type="ChEBI" id="CHEBI:18408"/>
    </cofactor>
</comment>
<proteinExistence type="inferred from homology"/>
<feature type="domain" description="Methylmalonyl-CoA mutase alpha/beta chain catalytic" evidence="6">
    <location>
        <begin position="2"/>
        <end position="218"/>
    </location>
</feature>
<dbReference type="EMBL" id="LDYG01000030">
    <property type="protein sequence ID" value="KUP06146.1"/>
    <property type="molecule type" value="Genomic_DNA"/>
</dbReference>
<evidence type="ECO:0000259" key="6">
    <source>
        <dbReference type="Pfam" id="PF01642"/>
    </source>
</evidence>
<dbReference type="SUPFAM" id="SSF51703">
    <property type="entry name" value="Cobalamin (vitamin B12)-dependent enzymes"/>
    <property type="match status" value="1"/>
</dbReference>
<dbReference type="AlphaFoldDB" id="A0A147K7Q4"/>
<name>A0A147K7Q4_9BACI</name>
<dbReference type="SUPFAM" id="SSF52242">
    <property type="entry name" value="Cobalamin (vitamin B12)-binding domain"/>
    <property type="match status" value="1"/>
</dbReference>
<keyword evidence="5" id="KW-0170">Cobalt</keyword>
<evidence type="ECO:0000256" key="2">
    <source>
        <dbReference type="ARBA" id="ARBA00008465"/>
    </source>
</evidence>
<dbReference type="PANTHER" id="PTHR48101:SF1">
    <property type="entry name" value="METHYLMALONYL-COA MUTASE, LARGE SUBUNIT"/>
    <property type="match status" value="1"/>
</dbReference>
<dbReference type="Gene3D" id="3.40.50.280">
    <property type="entry name" value="Cobalamin-binding domain"/>
    <property type="match status" value="1"/>
</dbReference>
<evidence type="ECO:0000256" key="3">
    <source>
        <dbReference type="ARBA" id="ARBA00022628"/>
    </source>
</evidence>
<organism evidence="7 8">
    <name type="scientific">Bacillus coahuilensis p1.1.43</name>
    <dbReference type="NCBI Taxonomy" id="1150625"/>
    <lineage>
        <taxon>Bacteria</taxon>
        <taxon>Bacillati</taxon>
        <taxon>Bacillota</taxon>
        <taxon>Bacilli</taxon>
        <taxon>Bacillales</taxon>
        <taxon>Bacillaceae</taxon>
        <taxon>Bacillus</taxon>
    </lineage>
</organism>
<reference evidence="7 8" key="1">
    <citation type="journal article" date="2016" name="Front. Microbiol.">
        <title>Microevolution Analysis of Bacillus coahuilensis Unveils Differences in Phosphorus Acquisition Strategies and Their Regulation.</title>
        <authorList>
            <person name="Gomez-Lunar Z."/>
            <person name="Hernandez-Gonzalez I."/>
            <person name="Rodriguez-Torres M.D."/>
            <person name="Souza V."/>
            <person name="Olmedo-Alvarez G."/>
        </authorList>
    </citation>
    <scope>NUCLEOTIDE SEQUENCE [LARGE SCALE GENOMIC DNA]</scope>
    <source>
        <strain evidence="8">p1.1.43</strain>
    </source>
</reference>
<dbReference type="GO" id="GO:0016866">
    <property type="term" value="F:intramolecular transferase activity"/>
    <property type="evidence" value="ECO:0007669"/>
    <property type="project" value="InterPro"/>
</dbReference>
<comment type="caution">
    <text evidence="7">The sequence shown here is derived from an EMBL/GenBank/DDBJ whole genome shotgun (WGS) entry which is preliminary data.</text>
</comment>
<dbReference type="Pfam" id="PF01642">
    <property type="entry name" value="MM_CoA_mutase"/>
    <property type="match status" value="1"/>
</dbReference>
<dbReference type="PANTHER" id="PTHR48101">
    <property type="entry name" value="METHYLMALONYL-COA MUTASE, MITOCHONDRIAL-RELATED"/>
    <property type="match status" value="1"/>
</dbReference>
<dbReference type="GO" id="GO:0046872">
    <property type="term" value="F:metal ion binding"/>
    <property type="evidence" value="ECO:0007669"/>
    <property type="project" value="InterPro"/>
</dbReference>
<protein>
    <recommendedName>
        <fullName evidence="6">Methylmalonyl-CoA mutase alpha/beta chain catalytic domain-containing protein</fullName>
    </recommendedName>
</protein>
<dbReference type="InterPro" id="IPR036724">
    <property type="entry name" value="Cobalamin-bd_sf"/>
</dbReference>
<dbReference type="Proteomes" id="UP000074108">
    <property type="component" value="Unassembled WGS sequence"/>
</dbReference>
<evidence type="ECO:0000256" key="4">
    <source>
        <dbReference type="ARBA" id="ARBA00023235"/>
    </source>
</evidence>
<evidence type="ECO:0000256" key="1">
    <source>
        <dbReference type="ARBA" id="ARBA00001922"/>
    </source>
</evidence>
<dbReference type="GO" id="GO:0031419">
    <property type="term" value="F:cobalamin binding"/>
    <property type="evidence" value="ECO:0007669"/>
    <property type="project" value="UniProtKB-KW"/>
</dbReference>
<dbReference type="Gene3D" id="3.20.20.240">
    <property type="entry name" value="Methylmalonyl-CoA mutase"/>
    <property type="match status" value="1"/>
</dbReference>
<evidence type="ECO:0000313" key="7">
    <source>
        <dbReference type="EMBL" id="KUP06146.1"/>
    </source>
</evidence>
<keyword evidence="4" id="KW-0413">Isomerase</keyword>
<keyword evidence="3" id="KW-0846">Cobalamin</keyword>
<dbReference type="PATRIC" id="fig|1150625.3.peg.2003"/>
<evidence type="ECO:0000256" key="5">
    <source>
        <dbReference type="ARBA" id="ARBA00023285"/>
    </source>
</evidence>
<sequence>MLSLAVEYIELGKEIGWTPEKTMSKLVVMMPIDSKFFIQISKVRAARGVWTTLLKAYGIEEDKTQMVISASTSCLTHSQIDSHVNILRHAEAAFAGVVGGIDYLCICPFNTSHLANRIAHNIHALLKEESQLHRVIDPAGGSYSVETITHDFIKESWGKFQEQQREGGILQLMKTGKIQRELKVELEALKHSVQTRECSLIGTNVYVDIRQKEELEKQGMHSIGDRLTGEEILPLSQLRLPVLFEDLPKQSFTAGVIGLGKLKEYKPRADYVSGVLAAGGIETIWSEECVTAHDVETFINTTNHAYYCLCGTEDSYNQLVPEIIQKFKSRSFVLDIAGTDQFDVDGFIIKGQDIPEKISTIVSRVEGLIRE</sequence>
<accession>A0A147K7Q4</accession>
<comment type="similarity">
    <text evidence="2">Belongs to the methylmalonyl-CoA mutase family.</text>
</comment>
<dbReference type="STRING" id="1150625.Q75_09425"/>
<keyword evidence="8" id="KW-1185">Reference proteome</keyword>
<dbReference type="InterPro" id="IPR006099">
    <property type="entry name" value="MeMalonylCoA_mutase_a/b_cat"/>
</dbReference>
<dbReference type="InterPro" id="IPR016176">
    <property type="entry name" value="Cbl-dep_enz_cat"/>
</dbReference>